<evidence type="ECO:0000313" key="6">
    <source>
        <dbReference type="EMBL" id="NME50506.1"/>
    </source>
</evidence>
<dbReference type="PANTHER" id="PTHR31609">
    <property type="entry name" value="YDJC DEACETYLASE FAMILY MEMBER"/>
    <property type="match status" value="1"/>
</dbReference>
<evidence type="ECO:0000256" key="5">
    <source>
        <dbReference type="ARBA" id="ARBA00023277"/>
    </source>
</evidence>
<name>A0A7X9RMC7_9ENTE</name>
<dbReference type="Gene3D" id="3.20.20.370">
    <property type="entry name" value="Glycoside hydrolase/deacetylase"/>
    <property type="match status" value="1"/>
</dbReference>
<dbReference type="RefSeq" id="WP_016250243.1">
    <property type="nucleotide sequence ID" value="NZ_JABAFV010000019.1"/>
</dbReference>
<comment type="caution">
    <text evidence="6">The sequence shown here is derived from an EMBL/GenBank/DDBJ whole genome shotgun (WGS) entry which is preliminary data.</text>
</comment>
<evidence type="ECO:0000313" key="7">
    <source>
        <dbReference type="Proteomes" id="UP000588071"/>
    </source>
</evidence>
<dbReference type="GeneID" id="60870694"/>
<gene>
    <name evidence="6" type="ORF">HF857_09815</name>
</gene>
<dbReference type="InterPro" id="IPR011330">
    <property type="entry name" value="Glyco_hydro/deAcase_b/a-brl"/>
</dbReference>
<dbReference type="Pfam" id="PF04794">
    <property type="entry name" value="YdjC"/>
    <property type="match status" value="1"/>
</dbReference>
<comment type="cofactor">
    <cofactor evidence="1">
        <name>Mg(2+)</name>
        <dbReference type="ChEBI" id="CHEBI:18420"/>
    </cofactor>
</comment>
<dbReference type="SUPFAM" id="SSF88713">
    <property type="entry name" value="Glycoside hydrolase/deacetylase"/>
    <property type="match status" value="1"/>
</dbReference>
<protein>
    <submittedName>
        <fullName evidence="6">ChbG/HpnK family deacetylase</fullName>
    </submittedName>
</protein>
<proteinExistence type="predicted"/>
<keyword evidence="5" id="KW-0119">Carbohydrate metabolism</keyword>
<dbReference type="GO" id="GO:0046872">
    <property type="term" value="F:metal ion binding"/>
    <property type="evidence" value="ECO:0007669"/>
    <property type="project" value="UniProtKB-KW"/>
</dbReference>
<evidence type="ECO:0000256" key="2">
    <source>
        <dbReference type="ARBA" id="ARBA00022723"/>
    </source>
</evidence>
<keyword evidence="2" id="KW-0479">Metal-binding</keyword>
<dbReference type="GO" id="GO:0016787">
    <property type="term" value="F:hydrolase activity"/>
    <property type="evidence" value="ECO:0007669"/>
    <property type="project" value="UniProtKB-KW"/>
</dbReference>
<accession>A0A7X9RMC7</accession>
<keyword evidence="4" id="KW-0460">Magnesium</keyword>
<dbReference type="InterPro" id="IPR006879">
    <property type="entry name" value="YdjC-like"/>
</dbReference>
<reference evidence="6 7" key="1">
    <citation type="submission" date="2020-04" db="EMBL/GenBank/DDBJ databases">
        <authorList>
            <person name="Hitch T.C.A."/>
            <person name="Wylensek D."/>
            <person name="Clavel T."/>
        </authorList>
    </citation>
    <scope>NUCLEOTIDE SEQUENCE [LARGE SCALE GENOMIC DNA]</scope>
    <source>
        <strain evidence="6 7">WCA-380-WT-3C</strain>
    </source>
</reference>
<organism evidence="6 7">
    <name type="scientific">Enterococcus cecorum</name>
    <dbReference type="NCBI Taxonomy" id="44008"/>
    <lineage>
        <taxon>Bacteria</taxon>
        <taxon>Bacillati</taxon>
        <taxon>Bacillota</taxon>
        <taxon>Bacilli</taxon>
        <taxon>Lactobacillales</taxon>
        <taxon>Enterococcaceae</taxon>
        <taxon>Enterococcus</taxon>
    </lineage>
</organism>
<evidence type="ECO:0000256" key="3">
    <source>
        <dbReference type="ARBA" id="ARBA00022801"/>
    </source>
</evidence>
<evidence type="ECO:0000256" key="1">
    <source>
        <dbReference type="ARBA" id="ARBA00001946"/>
    </source>
</evidence>
<dbReference type="EMBL" id="JABAFV010000019">
    <property type="protein sequence ID" value="NME50506.1"/>
    <property type="molecule type" value="Genomic_DNA"/>
</dbReference>
<dbReference type="PANTHER" id="PTHR31609:SF1">
    <property type="entry name" value="CARBOHYDRATE DEACETYLASE"/>
    <property type="match status" value="1"/>
</dbReference>
<sequence length="248" mass="28358">MNIIFRADDFGICKGVNYGIAETINEGVVKNVGLMVNMDSAKHALQLVEVKDLCIGLHVNISLGKPVLSPDKVPSLVDSAGNFYLKGKNFENYVERVNFDEMRNEIVAQIDNFQKLVGRQPDYIDGHAIFCSDFISTIKQVSFEKDLYFLDPMNEQWKVKNKIAMLPFISLNQEGLYNPRDIFTSLKVEDSLENYLGVFHPGFLDNFILENSSYTRIRPMECEFLTSPWLKSWLTEHNVSSVSIRELK</sequence>
<dbReference type="GO" id="GO:0005975">
    <property type="term" value="P:carbohydrate metabolic process"/>
    <property type="evidence" value="ECO:0007669"/>
    <property type="project" value="InterPro"/>
</dbReference>
<keyword evidence="3" id="KW-0378">Hydrolase</keyword>
<dbReference type="AlphaFoldDB" id="A0A7X9RMC7"/>
<dbReference type="GO" id="GO:0019213">
    <property type="term" value="F:deacetylase activity"/>
    <property type="evidence" value="ECO:0007669"/>
    <property type="project" value="TreeGrafter"/>
</dbReference>
<dbReference type="Proteomes" id="UP000588071">
    <property type="component" value="Unassembled WGS sequence"/>
</dbReference>
<evidence type="ECO:0000256" key="4">
    <source>
        <dbReference type="ARBA" id="ARBA00022842"/>
    </source>
</evidence>